<name>A0A1M5D1K6_VIBGA</name>
<gene>
    <name evidence="4" type="ORF">SAMN02745781_02731</name>
</gene>
<evidence type="ECO:0000313" key="5">
    <source>
        <dbReference type="Proteomes" id="UP000184159"/>
    </source>
</evidence>
<accession>A0A1M5D1K6</accession>
<keyword evidence="3" id="KW-1133">Transmembrane helix</keyword>
<dbReference type="PANTHER" id="PTHR30160">
    <property type="entry name" value="TETRAACYLDISACCHARIDE 4'-KINASE-RELATED"/>
    <property type="match status" value="1"/>
</dbReference>
<dbReference type="InterPro" id="IPR002201">
    <property type="entry name" value="Glyco_trans_9"/>
</dbReference>
<evidence type="ECO:0000256" key="2">
    <source>
        <dbReference type="ARBA" id="ARBA00022679"/>
    </source>
</evidence>
<dbReference type="EMBL" id="FQUH01000013">
    <property type="protein sequence ID" value="SHF60899.1"/>
    <property type="molecule type" value="Genomic_DNA"/>
</dbReference>
<organism evidence="4 5">
    <name type="scientific">Vibrio gazogenes DSM 21264 = NBRC 103151</name>
    <dbReference type="NCBI Taxonomy" id="1123492"/>
    <lineage>
        <taxon>Bacteria</taxon>
        <taxon>Pseudomonadati</taxon>
        <taxon>Pseudomonadota</taxon>
        <taxon>Gammaproteobacteria</taxon>
        <taxon>Vibrionales</taxon>
        <taxon>Vibrionaceae</taxon>
        <taxon>Vibrio</taxon>
    </lineage>
</organism>
<dbReference type="GO" id="GO:0005829">
    <property type="term" value="C:cytosol"/>
    <property type="evidence" value="ECO:0007669"/>
    <property type="project" value="TreeGrafter"/>
</dbReference>
<dbReference type="Gene3D" id="3.40.50.2000">
    <property type="entry name" value="Glycogen Phosphorylase B"/>
    <property type="match status" value="2"/>
</dbReference>
<feature type="transmembrane region" description="Helical" evidence="3">
    <location>
        <begin position="7"/>
        <end position="25"/>
    </location>
</feature>
<dbReference type="PANTHER" id="PTHR30160:SF1">
    <property type="entry name" value="LIPOPOLYSACCHARIDE 1,2-N-ACETYLGLUCOSAMINETRANSFERASE-RELATED"/>
    <property type="match status" value="1"/>
</dbReference>
<dbReference type="InterPro" id="IPR051199">
    <property type="entry name" value="LPS_LOS_Heptosyltrfase"/>
</dbReference>
<dbReference type="CDD" id="cd03789">
    <property type="entry name" value="GT9_LPS_heptosyltransferase"/>
    <property type="match status" value="1"/>
</dbReference>
<keyword evidence="2 4" id="KW-0808">Transferase</keyword>
<proteinExistence type="predicted"/>
<dbReference type="SUPFAM" id="SSF53756">
    <property type="entry name" value="UDP-Glycosyltransferase/glycogen phosphorylase"/>
    <property type="match status" value="1"/>
</dbReference>
<keyword evidence="1" id="KW-0328">Glycosyltransferase</keyword>
<dbReference type="GO" id="GO:0009244">
    <property type="term" value="P:lipopolysaccharide core region biosynthetic process"/>
    <property type="evidence" value="ECO:0007669"/>
    <property type="project" value="TreeGrafter"/>
</dbReference>
<evidence type="ECO:0000256" key="1">
    <source>
        <dbReference type="ARBA" id="ARBA00022676"/>
    </source>
</evidence>
<dbReference type="Pfam" id="PF01075">
    <property type="entry name" value="Glyco_transf_9"/>
    <property type="match status" value="1"/>
</dbReference>
<evidence type="ECO:0000313" key="4">
    <source>
        <dbReference type="EMBL" id="SHF60899.1"/>
    </source>
</evidence>
<dbReference type="RefSeq" id="WP_072960423.1">
    <property type="nucleotide sequence ID" value="NZ_FQUH01000013.1"/>
</dbReference>
<keyword evidence="3" id="KW-0812">Transmembrane</keyword>
<sequence>MNRIKDIVKFIIHFIIHFIINLLIFPSKEIKSKCLLIIRLDAIGDYILFRNYIKELKQSQKYKDFSITLLGNVVWKELAEELDSEYVDRFIWLDRNKFAKDLFYRFSMLKLITSNGYEVVINPVYSRDFFYTDMIVNLVSAQQKIGNTGNLSNIEKWQKKISDKFYDKLVSTDNEVLFEFSRSKTFFEYILAEKINLDKPHIELKPKALNFRLPDNYVVLFIGASAKYRRWSVENFSKIGSYLNEVFGYNIVLCGGPNDRDESKIFSNYFQGEYLDLIGKTSLVELLYVIYNGSLMIANETSAPHMAVALNMNNIFVISNGNHYGRFTPYPKCMTSSYHVVYHPEIEKDMGNYKKLSNLYGHGSSLDIDEISIETVIHKINNILNKNTGWNL</sequence>
<keyword evidence="3" id="KW-0472">Membrane</keyword>
<evidence type="ECO:0000256" key="3">
    <source>
        <dbReference type="SAM" id="Phobius"/>
    </source>
</evidence>
<protein>
    <submittedName>
        <fullName evidence="4">ADP-heptose:LPS heptosyltransferase</fullName>
    </submittedName>
</protein>
<keyword evidence="5" id="KW-1185">Reference proteome</keyword>
<dbReference type="GO" id="GO:0008713">
    <property type="term" value="F:ADP-heptose-lipopolysaccharide heptosyltransferase activity"/>
    <property type="evidence" value="ECO:0007669"/>
    <property type="project" value="TreeGrafter"/>
</dbReference>
<dbReference type="Proteomes" id="UP000184159">
    <property type="component" value="Unassembled WGS sequence"/>
</dbReference>
<reference evidence="5" key="1">
    <citation type="submission" date="2016-11" db="EMBL/GenBank/DDBJ databases">
        <authorList>
            <person name="Varghese N."/>
            <person name="Submissions S."/>
        </authorList>
    </citation>
    <scope>NUCLEOTIDE SEQUENCE [LARGE SCALE GENOMIC DNA]</scope>
    <source>
        <strain evidence="5">DSM 21264</strain>
    </source>
</reference>
<dbReference type="AlphaFoldDB" id="A0A1M5D1K6"/>